<dbReference type="SMART" id="SM00382">
    <property type="entry name" value="AAA"/>
    <property type="match status" value="1"/>
</dbReference>
<keyword evidence="8" id="KW-1185">Reference proteome</keyword>
<keyword evidence="1" id="KW-0813">Transport</keyword>
<evidence type="ECO:0000256" key="2">
    <source>
        <dbReference type="ARBA" id="ARBA00022741"/>
    </source>
</evidence>
<reference evidence="7 8" key="1">
    <citation type="submission" date="2016-08" db="EMBL/GenBank/DDBJ databases">
        <authorList>
            <person name="Seilhamer J.J."/>
        </authorList>
    </citation>
    <scope>NUCLEOTIDE SEQUENCE [LARGE SCALE GENOMIC DNA]</scope>
    <source>
        <strain evidence="7">M3/6</strain>
    </source>
</reference>
<keyword evidence="2" id="KW-0547">Nucleotide-binding</keyword>
<dbReference type="PROSITE" id="PS50893">
    <property type="entry name" value="ABC_TRANSPORTER_2"/>
    <property type="match status" value="1"/>
</dbReference>
<keyword evidence="4" id="KW-1278">Translocase</keyword>
<dbReference type="KEGG" id="psac:PSM36_1128"/>
<dbReference type="STRING" id="1642647.PSM36_1128"/>
<dbReference type="EMBL" id="LT605205">
    <property type="protein sequence ID" value="SCD19953.1"/>
    <property type="molecule type" value="Genomic_DNA"/>
</dbReference>
<dbReference type="GO" id="GO:0016887">
    <property type="term" value="F:ATP hydrolysis activity"/>
    <property type="evidence" value="ECO:0007669"/>
    <property type="project" value="InterPro"/>
</dbReference>
<dbReference type="InterPro" id="IPR003439">
    <property type="entry name" value="ABC_transporter-like_ATP-bd"/>
</dbReference>
<evidence type="ECO:0000313" key="8">
    <source>
        <dbReference type="Proteomes" id="UP000187464"/>
    </source>
</evidence>
<dbReference type="PANTHER" id="PTHR42794">
    <property type="entry name" value="HEMIN IMPORT ATP-BINDING PROTEIN HMUV"/>
    <property type="match status" value="1"/>
</dbReference>
<dbReference type="InterPro" id="IPR027417">
    <property type="entry name" value="P-loop_NTPase"/>
</dbReference>
<proteinExistence type="predicted"/>
<evidence type="ECO:0000313" key="7">
    <source>
        <dbReference type="EMBL" id="SCD19953.1"/>
    </source>
</evidence>
<evidence type="ECO:0000256" key="3">
    <source>
        <dbReference type="ARBA" id="ARBA00022840"/>
    </source>
</evidence>
<sequence length="268" mass="30402">MPPFLDIQNLSCGYSSGFRVHDINLKLPEGSFAGIIGPNGSGKTTLFRGISGTLPLKEGNILLEGTDLSELTWREKAQKLAIVSQFSETAELSVEEYVLMGRLPYRQPFQFFDRKEDIEIAHHYMHLTNTYRLRHKSMTELSGGERQMANIACALSQHPRLLLLDEPTSHLDITHQMQFMNLIQRLNEEMKLSVMMILHDLSLAAEYCDFLLMMKNGTTFCQGAPEVVITYEHIENVYDTVVIVKTNPISGKPVVFPVSEQRLRNGKK</sequence>
<dbReference type="FunFam" id="3.40.50.300:FF:000134">
    <property type="entry name" value="Iron-enterobactin ABC transporter ATP-binding protein"/>
    <property type="match status" value="1"/>
</dbReference>
<dbReference type="PROSITE" id="PS00211">
    <property type="entry name" value="ABC_TRANSPORTER_1"/>
    <property type="match status" value="1"/>
</dbReference>
<dbReference type="GO" id="GO:0005524">
    <property type="term" value="F:ATP binding"/>
    <property type="evidence" value="ECO:0007669"/>
    <property type="project" value="UniProtKB-KW"/>
</dbReference>
<evidence type="ECO:0000256" key="4">
    <source>
        <dbReference type="ARBA" id="ARBA00022967"/>
    </source>
</evidence>
<accession>A0A1R3SUG8</accession>
<dbReference type="InterPro" id="IPR017871">
    <property type="entry name" value="ABC_transporter-like_CS"/>
</dbReference>
<dbReference type="Pfam" id="PF00005">
    <property type="entry name" value="ABC_tran"/>
    <property type="match status" value="1"/>
</dbReference>
<evidence type="ECO:0000256" key="5">
    <source>
        <dbReference type="ARBA" id="ARBA00037066"/>
    </source>
</evidence>
<gene>
    <name evidence="7" type="ORF">PSM36_1128</name>
</gene>
<dbReference type="SUPFAM" id="SSF52540">
    <property type="entry name" value="P-loop containing nucleoside triphosphate hydrolases"/>
    <property type="match status" value="1"/>
</dbReference>
<dbReference type="PANTHER" id="PTHR42794:SF1">
    <property type="entry name" value="HEMIN IMPORT ATP-BINDING PROTEIN HMUV"/>
    <property type="match status" value="1"/>
</dbReference>
<dbReference type="Proteomes" id="UP000187464">
    <property type="component" value="Chromosome I"/>
</dbReference>
<evidence type="ECO:0000256" key="1">
    <source>
        <dbReference type="ARBA" id="ARBA00022448"/>
    </source>
</evidence>
<dbReference type="RefSeq" id="WP_076929562.1">
    <property type="nucleotide sequence ID" value="NZ_LT605205.1"/>
</dbReference>
<dbReference type="InterPro" id="IPR003593">
    <property type="entry name" value="AAA+_ATPase"/>
</dbReference>
<dbReference type="Gene3D" id="3.40.50.300">
    <property type="entry name" value="P-loop containing nucleotide triphosphate hydrolases"/>
    <property type="match status" value="1"/>
</dbReference>
<name>A0A1R3SUG8_9BACT</name>
<evidence type="ECO:0000259" key="6">
    <source>
        <dbReference type="PROSITE" id="PS50893"/>
    </source>
</evidence>
<organism evidence="7 8">
    <name type="scientific">Proteiniphilum saccharofermentans</name>
    <dbReference type="NCBI Taxonomy" id="1642647"/>
    <lineage>
        <taxon>Bacteria</taxon>
        <taxon>Pseudomonadati</taxon>
        <taxon>Bacteroidota</taxon>
        <taxon>Bacteroidia</taxon>
        <taxon>Bacteroidales</taxon>
        <taxon>Dysgonomonadaceae</taxon>
        <taxon>Proteiniphilum</taxon>
    </lineage>
</organism>
<dbReference type="CDD" id="cd03214">
    <property type="entry name" value="ABC_Iron-Siderophores_B12_Hemin"/>
    <property type="match status" value="1"/>
</dbReference>
<feature type="domain" description="ABC transporter" evidence="6">
    <location>
        <begin position="5"/>
        <end position="241"/>
    </location>
</feature>
<comment type="function">
    <text evidence="5">Part of the ABC transporter complex HmuTUV involved in hemin import. Responsible for energy coupling to the transport system.</text>
</comment>
<dbReference type="AlphaFoldDB" id="A0A1R3SUG8"/>
<keyword evidence="3" id="KW-0067">ATP-binding</keyword>
<protein>
    <submittedName>
        <fullName evidence="7">ABC-type cobalamin/Fe3+-siderophores transport system</fullName>
    </submittedName>
</protein>